<organism evidence="1 2">
    <name type="scientific">Streptomyces xanthophaeus</name>
    <dbReference type="NCBI Taxonomy" id="67385"/>
    <lineage>
        <taxon>Bacteria</taxon>
        <taxon>Bacillati</taxon>
        <taxon>Actinomycetota</taxon>
        <taxon>Actinomycetes</taxon>
        <taxon>Kitasatosporales</taxon>
        <taxon>Streptomycetaceae</taxon>
        <taxon>Streptomyces</taxon>
    </lineage>
</organism>
<name>A0A919HC05_9ACTN</name>
<comment type="caution">
    <text evidence="1">The sequence shown here is derived from an EMBL/GenBank/DDBJ whole genome shotgun (WGS) entry which is preliminary data.</text>
</comment>
<keyword evidence="2" id="KW-1185">Reference proteome</keyword>
<accession>A0A919HC05</accession>
<dbReference type="EMBL" id="BNEE01000008">
    <property type="protein sequence ID" value="GHI90293.1"/>
    <property type="molecule type" value="Genomic_DNA"/>
</dbReference>
<protein>
    <submittedName>
        <fullName evidence="1">Uncharacterized protein</fullName>
    </submittedName>
</protein>
<reference evidence="1" key="1">
    <citation type="submission" date="2020-09" db="EMBL/GenBank/DDBJ databases">
        <title>Whole genome shotgun sequence of Streptomyces xanthophaeus NBRC 12829.</title>
        <authorList>
            <person name="Komaki H."/>
            <person name="Tamura T."/>
        </authorList>
    </citation>
    <scope>NUCLEOTIDE SEQUENCE</scope>
    <source>
        <strain evidence="1">NBRC 12829</strain>
    </source>
</reference>
<dbReference type="Proteomes" id="UP000600026">
    <property type="component" value="Unassembled WGS sequence"/>
</dbReference>
<evidence type="ECO:0000313" key="2">
    <source>
        <dbReference type="Proteomes" id="UP000600026"/>
    </source>
</evidence>
<gene>
    <name evidence="1" type="ORF">Sxan_76570</name>
</gene>
<dbReference type="AlphaFoldDB" id="A0A919HC05"/>
<proteinExistence type="predicted"/>
<evidence type="ECO:0000313" key="1">
    <source>
        <dbReference type="EMBL" id="GHI90293.1"/>
    </source>
</evidence>
<sequence length="53" mass="5420">MPVTALNSAASRRSPSEPWVLTCLDAEPVIVKDTPLGSAGVRGDQPALAVMGS</sequence>